<proteinExistence type="predicted"/>
<feature type="domain" description="Metallo-beta-lactamase" evidence="5">
    <location>
        <begin position="25"/>
        <end position="197"/>
    </location>
</feature>
<evidence type="ECO:0000256" key="4">
    <source>
        <dbReference type="ARBA" id="ARBA00022833"/>
    </source>
</evidence>
<dbReference type="InterPro" id="IPR036866">
    <property type="entry name" value="RibonucZ/Hydroxyglut_hydro"/>
</dbReference>
<dbReference type="PANTHER" id="PTHR46233">
    <property type="entry name" value="HYDROXYACYLGLUTATHIONE HYDROLASE GLOC"/>
    <property type="match status" value="1"/>
</dbReference>
<dbReference type="Proteomes" id="UP000619545">
    <property type="component" value="Unassembled WGS sequence"/>
</dbReference>
<name>A0A832WNB8_9EURY</name>
<keyword evidence="3 6" id="KW-0378">Hydrolase</keyword>
<dbReference type="Pfam" id="PF00753">
    <property type="entry name" value="Lactamase_B"/>
    <property type="match status" value="1"/>
</dbReference>
<accession>A0A832WNB8</accession>
<dbReference type="SUPFAM" id="SSF56281">
    <property type="entry name" value="Metallo-hydrolase/oxidoreductase"/>
    <property type="match status" value="1"/>
</dbReference>
<reference evidence="6" key="1">
    <citation type="journal article" date="2020" name="bioRxiv">
        <title>A rank-normalized archaeal taxonomy based on genome phylogeny resolves widespread incomplete and uneven classifications.</title>
        <authorList>
            <person name="Rinke C."/>
            <person name="Chuvochina M."/>
            <person name="Mussig A.J."/>
            <person name="Chaumeil P.-A."/>
            <person name="Waite D.W."/>
            <person name="Whitman W.B."/>
            <person name="Parks D.H."/>
            <person name="Hugenholtz P."/>
        </authorList>
    </citation>
    <scope>NUCLEOTIDE SEQUENCE</scope>
    <source>
        <strain evidence="6">UBA8853</strain>
    </source>
</reference>
<keyword evidence="4" id="KW-0862">Zinc</keyword>
<evidence type="ECO:0000259" key="5">
    <source>
        <dbReference type="SMART" id="SM00849"/>
    </source>
</evidence>
<comment type="cofactor">
    <cofactor evidence="1">
        <name>Zn(2+)</name>
        <dbReference type="ChEBI" id="CHEBI:29105"/>
    </cofactor>
</comment>
<dbReference type="PANTHER" id="PTHR46233:SF3">
    <property type="entry name" value="HYDROXYACYLGLUTATHIONE HYDROLASE GLOC"/>
    <property type="match status" value="1"/>
</dbReference>
<dbReference type="InterPro" id="IPR001279">
    <property type="entry name" value="Metallo-B-lactamas"/>
</dbReference>
<keyword evidence="2" id="KW-0479">Metal-binding</keyword>
<protein>
    <submittedName>
        <fullName evidence="6">MBL fold metallo-hydrolase</fullName>
    </submittedName>
</protein>
<dbReference type="SMART" id="SM00849">
    <property type="entry name" value="Lactamase_B"/>
    <property type="match status" value="1"/>
</dbReference>
<gene>
    <name evidence="6" type="ORF">HA336_07760</name>
</gene>
<evidence type="ECO:0000313" key="6">
    <source>
        <dbReference type="EMBL" id="HII71107.1"/>
    </source>
</evidence>
<dbReference type="EMBL" id="DUJS01000005">
    <property type="protein sequence ID" value="HII71107.1"/>
    <property type="molecule type" value="Genomic_DNA"/>
</dbReference>
<sequence>MLEVYSDGEVRVFRVGGKGITPSPDCNCYLLAVGDEGILIDLGASGEVIDRLPGNVDVRYALLTHSHFDHAAAGPDALEAGLEVGVHRAEAEVLREGDDRLSAAYLFGRPMPAYEPSFTFRDGETFDVGGEEVEVLYTPGHSPGSCCFLLGDLAFTGDTVFGFGPGRWDLPGGDRKKLCESLERLLSTGVRSIFPGHGYEVIGEAVPAIEAALREAEKDI</sequence>
<dbReference type="GO" id="GO:0046872">
    <property type="term" value="F:metal ion binding"/>
    <property type="evidence" value="ECO:0007669"/>
    <property type="project" value="UniProtKB-KW"/>
</dbReference>
<dbReference type="InterPro" id="IPR051453">
    <property type="entry name" value="MBL_Glyoxalase_II"/>
</dbReference>
<dbReference type="AlphaFoldDB" id="A0A832WNB8"/>
<evidence type="ECO:0000256" key="2">
    <source>
        <dbReference type="ARBA" id="ARBA00022723"/>
    </source>
</evidence>
<evidence type="ECO:0000313" key="7">
    <source>
        <dbReference type="Proteomes" id="UP000619545"/>
    </source>
</evidence>
<dbReference type="GO" id="GO:0016787">
    <property type="term" value="F:hydrolase activity"/>
    <property type="evidence" value="ECO:0007669"/>
    <property type="project" value="UniProtKB-KW"/>
</dbReference>
<comment type="caution">
    <text evidence="6">The sequence shown here is derived from an EMBL/GenBank/DDBJ whole genome shotgun (WGS) entry which is preliminary data.</text>
</comment>
<evidence type="ECO:0000256" key="1">
    <source>
        <dbReference type="ARBA" id="ARBA00001947"/>
    </source>
</evidence>
<organism evidence="6 7">
    <name type="scientific">Methanopyrus kandleri</name>
    <dbReference type="NCBI Taxonomy" id="2320"/>
    <lineage>
        <taxon>Archaea</taxon>
        <taxon>Methanobacteriati</taxon>
        <taxon>Methanobacteriota</taxon>
        <taxon>Methanomada group</taxon>
        <taxon>Methanopyri</taxon>
        <taxon>Methanopyrales</taxon>
        <taxon>Methanopyraceae</taxon>
        <taxon>Methanopyrus</taxon>
    </lineage>
</organism>
<dbReference type="Gene3D" id="3.60.15.10">
    <property type="entry name" value="Ribonuclease Z/Hydroxyacylglutathione hydrolase-like"/>
    <property type="match status" value="1"/>
</dbReference>
<evidence type="ECO:0000256" key="3">
    <source>
        <dbReference type="ARBA" id="ARBA00022801"/>
    </source>
</evidence>
<dbReference type="CDD" id="cd06262">
    <property type="entry name" value="metallo-hydrolase-like_MBL-fold"/>
    <property type="match status" value="1"/>
</dbReference>